<gene>
    <name evidence="1" type="ORF">HanXRQr2_Chr13g0603161</name>
</gene>
<protein>
    <submittedName>
        <fullName evidence="1">Uncharacterized protein</fullName>
    </submittedName>
</protein>
<accession>A0A9K3HDM0</accession>
<dbReference type="AlphaFoldDB" id="A0A9K3HDM0"/>
<organism evidence="1 2">
    <name type="scientific">Helianthus annuus</name>
    <name type="common">Common sunflower</name>
    <dbReference type="NCBI Taxonomy" id="4232"/>
    <lineage>
        <taxon>Eukaryota</taxon>
        <taxon>Viridiplantae</taxon>
        <taxon>Streptophyta</taxon>
        <taxon>Embryophyta</taxon>
        <taxon>Tracheophyta</taxon>
        <taxon>Spermatophyta</taxon>
        <taxon>Magnoliopsida</taxon>
        <taxon>eudicotyledons</taxon>
        <taxon>Gunneridae</taxon>
        <taxon>Pentapetalae</taxon>
        <taxon>asterids</taxon>
        <taxon>campanulids</taxon>
        <taxon>Asterales</taxon>
        <taxon>Asteraceae</taxon>
        <taxon>Asteroideae</taxon>
        <taxon>Heliantheae alliance</taxon>
        <taxon>Heliantheae</taxon>
        <taxon>Helianthus</taxon>
    </lineage>
</organism>
<evidence type="ECO:0000313" key="2">
    <source>
        <dbReference type="Proteomes" id="UP000215914"/>
    </source>
</evidence>
<name>A0A9K3HDM0_HELAN</name>
<reference evidence="1" key="2">
    <citation type="submission" date="2020-06" db="EMBL/GenBank/DDBJ databases">
        <title>Helianthus annuus Genome sequencing and assembly Release 2.</title>
        <authorList>
            <person name="Gouzy J."/>
            <person name="Langlade N."/>
            <person name="Munos S."/>
        </authorList>
    </citation>
    <scope>NUCLEOTIDE SEQUENCE</scope>
    <source>
        <tissue evidence="1">Leaves</tissue>
    </source>
</reference>
<dbReference type="EMBL" id="MNCJ02000328">
    <property type="protein sequence ID" value="KAF5774654.1"/>
    <property type="molecule type" value="Genomic_DNA"/>
</dbReference>
<comment type="caution">
    <text evidence="1">The sequence shown here is derived from an EMBL/GenBank/DDBJ whole genome shotgun (WGS) entry which is preliminary data.</text>
</comment>
<keyword evidence="2" id="KW-1185">Reference proteome</keyword>
<sequence>MRNEDKIIMIVSGRCLITDFWPVSVKYDSWVIGQYYPTSTATEDESSTHRCCLRKRCFRNLDVESNLQKDG</sequence>
<evidence type="ECO:0000313" key="1">
    <source>
        <dbReference type="EMBL" id="KAF5774654.1"/>
    </source>
</evidence>
<reference evidence="1" key="1">
    <citation type="journal article" date="2017" name="Nature">
        <title>The sunflower genome provides insights into oil metabolism, flowering and Asterid evolution.</title>
        <authorList>
            <person name="Badouin H."/>
            <person name="Gouzy J."/>
            <person name="Grassa C.J."/>
            <person name="Murat F."/>
            <person name="Staton S.E."/>
            <person name="Cottret L."/>
            <person name="Lelandais-Briere C."/>
            <person name="Owens G.L."/>
            <person name="Carrere S."/>
            <person name="Mayjonade B."/>
            <person name="Legrand L."/>
            <person name="Gill N."/>
            <person name="Kane N.C."/>
            <person name="Bowers J.E."/>
            <person name="Hubner S."/>
            <person name="Bellec A."/>
            <person name="Berard A."/>
            <person name="Berges H."/>
            <person name="Blanchet N."/>
            <person name="Boniface M.C."/>
            <person name="Brunel D."/>
            <person name="Catrice O."/>
            <person name="Chaidir N."/>
            <person name="Claudel C."/>
            <person name="Donnadieu C."/>
            <person name="Faraut T."/>
            <person name="Fievet G."/>
            <person name="Helmstetter N."/>
            <person name="King M."/>
            <person name="Knapp S.J."/>
            <person name="Lai Z."/>
            <person name="Le Paslier M.C."/>
            <person name="Lippi Y."/>
            <person name="Lorenzon L."/>
            <person name="Mandel J.R."/>
            <person name="Marage G."/>
            <person name="Marchand G."/>
            <person name="Marquand E."/>
            <person name="Bret-Mestries E."/>
            <person name="Morien E."/>
            <person name="Nambeesan S."/>
            <person name="Nguyen T."/>
            <person name="Pegot-Espagnet P."/>
            <person name="Pouilly N."/>
            <person name="Raftis F."/>
            <person name="Sallet E."/>
            <person name="Schiex T."/>
            <person name="Thomas J."/>
            <person name="Vandecasteele C."/>
            <person name="Vares D."/>
            <person name="Vear F."/>
            <person name="Vautrin S."/>
            <person name="Crespi M."/>
            <person name="Mangin B."/>
            <person name="Burke J.M."/>
            <person name="Salse J."/>
            <person name="Munos S."/>
            <person name="Vincourt P."/>
            <person name="Rieseberg L.H."/>
            <person name="Langlade N.B."/>
        </authorList>
    </citation>
    <scope>NUCLEOTIDE SEQUENCE</scope>
    <source>
        <tissue evidence="1">Leaves</tissue>
    </source>
</reference>
<dbReference type="Proteomes" id="UP000215914">
    <property type="component" value="Unassembled WGS sequence"/>
</dbReference>
<proteinExistence type="predicted"/>
<dbReference type="Gramene" id="mRNA:HanXRQr2_Chr13g0603161">
    <property type="protein sequence ID" value="mRNA:HanXRQr2_Chr13g0603161"/>
    <property type="gene ID" value="HanXRQr2_Chr13g0603161"/>
</dbReference>